<keyword evidence="1" id="KW-0175">Coiled coil</keyword>
<comment type="caution">
    <text evidence="2">The sequence shown here is derived from an EMBL/GenBank/DDBJ whole genome shotgun (WGS) entry which is preliminary data.</text>
</comment>
<sequence length="592" mass="68396">MDEMKDISSKFIKWCQELGIESIEKCHLHKDFNQLFQSKELRNLWKYLIHNVKDENLALKVIGNLHLQNLKVECDELETSCTEVNQELHEVDTEIQRLEEKLKQTRKNCYFTDIKVSKLQQDIIGNHLKSVLHEAQCKIVPNKRDTLKPCKNIVGEFCDAQKENVNGNNPEMLSCYAEIRELLLLLSELYESRLLNNTKQYSSPIWKKAFSIAKKFSSNMIVDALVSITKHDKEKVIECANKLAGDEEENVDEKGHDSRKSIEVMIQNSDEESMKEMLSAVDCERKTQLLLQSINAMMSRISQEPDYESTKHILQEEIEVKGSEAYLKSLENSIELLLGDIQRDLEVQNQLRRQQQEVNNFEKELKNYDSILQQTTKQNSQFRENILNHRTESLASAKTKLSTLQPQFGKHCVDLQTTLKEEQTALDTADVLQLVTVDIDGKSYPVNDLSIHRPLKVNYESGGFAYQELTSDLGIHSVMTPSSLLGEVYRSKNAVDFHAGFQPSLDNVAETSSKVMKLIKDTDERVSTSKHEEKMFEYVNECKKWGRVLQEEENKLEATLHEWFEQPAQYQAPWIKVDGMDLKTWKQSKHSS</sequence>
<accession>A0ABP0FWX4</accession>
<feature type="coiled-coil region" evidence="1">
    <location>
        <begin position="344"/>
        <end position="378"/>
    </location>
</feature>
<reference evidence="2 3" key="1">
    <citation type="submission" date="2024-02" db="EMBL/GenBank/DDBJ databases">
        <authorList>
            <person name="Daric V."/>
            <person name="Darras S."/>
        </authorList>
    </citation>
    <scope>NUCLEOTIDE SEQUENCE [LARGE SCALE GENOMIC DNA]</scope>
</reference>
<dbReference type="PANTHER" id="PTHR28588:SF1">
    <property type="entry name" value="HAUS AUGMIN-LIKE COMPLEX SUBUNIT 5"/>
    <property type="match status" value="1"/>
</dbReference>
<dbReference type="InterPro" id="IPR029131">
    <property type="entry name" value="HAUS5"/>
</dbReference>
<dbReference type="EMBL" id="CAWYQH010000096">
    <property type="protein sequence ID" value="CAK8683044.1"/>
    <property type="molecule type" value="Genomic_DNA"/>
</dbReference>
<evidence type="ECO:0000313" key="2">
    <source>
        <dbReference type="EMBL" id="CAK8683044.1"/>
    </source>
</evidence>
<gene>
    <name evidence="2" type="ORF">CVLEPA_LOCUS14160</name>
</gene>
<dbReference type="Proteomes" id="UP001642483">
    <property type="component" value="Unassembled WGS sequence"/>
</dbReference>
<evidence type="ECO:0000256" key="1">
    <source>
        <dbReference type="SAM" id="Coils"/>
    </source>
</evidence>
<protein>
    <submittedName>
        <fullName evidence="2">Uncharacterized protein</fullName>
    </submittedName>
</protein>
<keyword evidence="3" id="KW-1185">Reference proteome</keyword>
<dbReference type="PANTHER" id="PTHR28588">
    <property type="entry name" value="HAUS AUGMIN-LIKE COMPLEX SUBUNIT 5"/>
    <property type="match status" value="1"/>
</dbReference>
<dbReference type="Pfam" id="PF14817">
    <property type="entry name" value="HAUS5"/>
    <property type="match status" value="1"/>
</dbReference>
<feature type="coiled-coil region" evidence="1">
    <location>
        <begin position="67"/>
        <end position="108"/>
    </location>
</feature>
<evidence type="ECO:0000313" key="3">
    <source>
        <dbReference type="Proteomes" id="UP001642483"/>
    </source>
</evidence>
<name>A0ABP0FWX4_CLALP</name>
<organism evidence="2 3">
    <name type="scientific">Clavelina lepadiformis</name>
    <name type="common">Light-bulb sea squirt</name>
    <name type="synonym">Ascidia lepadiformis</name>
    <dbReference type="NCBI Taxonomy" id="159417"/>
    <lineage>
        <taxon>Eukaryota</taxon>
        <taxon>Metazoa</taxon>
        <taxon>Chordata</taxon>
        <taxon>Tunicata</taxon>
        <taxon>Ascidiacea</taxon>
        <taxon>Aplousobranchia</taxon>
        <taxon>Clavelinidae</taxon>
        <taxon>Clavelina</taxon>
    </lineage>
</organism>
<proteinExistence type="predicted"/>